<feature type="compositionally biased region" description="Basic and acidic residues" evidence="8">
    <location>
        <begin position="116"/>
        <end position="130"/>
    </location>
</feature>
<feature type="region of interest" description="Disordered" evidence="8">
    <location>
        <begin position="108"/>
        <end position="130"/>
    </location>
</feature>
<evidence type="ECO:0000256" key="4">
    <source>
        <dbReference type="ARBA" id="ARBA00022746"/>
    </source>
</evidence>
<sequence length="130" mass="13881">MTHLVYLGLLLGCIGCMAAVDRRFRLLLWSAHPGRGALVLGVGTAGFLVWDVVAIAAGFYSRGGAAMTGIELAPHLPLEELIFVVFLCYVTLLLHGLARRALDRIAAGHPDPGGEAPHRRSPDPSTREDA</sequence>
<dbReference type="RefSeq" id="WP_225563798.1">
    <property type="nucleotide sequence ID" value="NZ_JAIXCQ010000001.1"/>
</dbReference>
<proteinExistence type="predicted"/>
<keyword evidence="6 9" id="KW-0472">Membrane</keyword>
<keyword evidence="4" id="KW-0125">Carotenoid biosynthesis</keyword>
<evidence type="ECO:0000256" key="3">
    <source>
        <dbReference type="ARBA" id="ARBA00022692"/>
    </source>
</evidence>
<evidence type="ECO:0000256" key="1">
    <source>
        <dbReference type="ARBA" id="ARBA00004141"/>
    </source>
</evidence>
<evidence type="ECO:0000256" key="9">
    <source>
        <dbReference type="SAM" id="Phobius"/>
    </source>
</evidence>
<keyword evidence="7" id="KW-0413">Isomerase</keyword>
<dbReference type="EMBL" id="JAIXCQ010000001">
    <property type="protein sequence ID" value="MCA5892080.1"/>
    <property type="molecule type" value="Genomic_DNA"/>
</dbReference>
<protein>
    <submittedName>
        <fullName evidence="10">Lycopene cyclase domain-containing protein</fullName>
    </submittedName>
</protein>
<name>A0ABS7ZAN0_9MICO</name>
<evidence type="ECO:0000256" key="2">
    <source>
        <dbReference type="ARBA" id="ARBA00004829"/>
    </source>
</evidence>
<feature type="transmembrane region" description="Helical" evidence="9">
    <location>
        <begin position="36"/>
        <end position="61"/>
    </location>
</feature>
<gene>
    <name evidence="10" type="ORF">LEP48_01775</name>
</gene>
<evidence type="ECO:0000313" key="10">
    <source>
        <dbReference type="EMBL" id="MCA5892080.1"/>
    </source>
</evidence>
<dbReference type="InterPro" id="IPR017825">
    <property type="entry name" value="Lycopene_cyclase_dom"/>
</dbReference>
<feature type="transmembrane region" description="Helical" evidence="9">
    <location>
        <begin position="81"/>
        <end position="98"/>
    </location>
</feature>
<evidence type="ECO:0000256" key="5">
    <source>
        <dbReference type="ARBA" id="ARBA00022989"/>
    </source>
</evidence>
<comment type="caution">
    <text evidence="10">The sequence shown here is derived from an EMBL/GenBank/DDBJ whole genome shotgun (WGS) entry which is preliminary data.</text>
</comment>
<accession>A0ABS7ZAN0</accession>
<keyword evidence="3 9" id="KW-0812">Transmembrane</keyword>
<dbReference type="NCBIfam" id="TIGR03462">
    <property type="entry name" value="CarR_dom_SF"/>
    <property type="match status" value="1"/>
</dbReference>
<comment type="subcellular location">
    <subcellularLocation>
        <location evidence="1">Membrane</location>
        <topology evidence="1">Multi-pass membrane protein</topology>
    </subcellularLocation>
</comment>
<keyword evidence="11" id="KW-1185">Reference proteome</keyword>
<dbReference type="Proteomes" id="UP001319870">
    <property type="component" value="Unassembled WGS sequence"/>
</dbReference>
<feature type="transmembrane region" description="Helical" evidence="9">
    <location>
        <begin position="6"/>
        <end position="24"/>
    </location>
</feature>
<keyword evidence="5 9" id="KW-1133">Transmembrane helix</keyword>
<comment type="pathway">
    <text evidence="2">Carotenoid biosynthesis.</text>
</comment>
<evidence type="ECO:0000256" key="8">
    <source>
        <dbReference type="SAM" id="MobiDB-lite"/>
    </source>
</evidence>
<reference evidence="10 11" key="1">
    <citation type="submission" date="2021-09" db="EMBL/GenBank/DDBJ databases">
        <title>Isoptericola luteus sp. nov., a novel bacterium isolated from Harbin, the capital city of Heilongjiang province.</title>
        <authorList>
            <person name="Li J."/>
        </authorList>
    </citation>
    <scope>NUCLEOTIDE SEQUENCE [LARGE SCALE GENOMIC DNA]</scope>
    <source>
        <strain evidence="10 11">NEAU-Y5</strain>
    </source>
</reference>
<evidence type="ECO:0000313" key="11">
    <source>
        <dbReference type="Proteomes" id="UP001319870"/>
    </source>
</evidence>
<organism evidence="10 11">
    <name type="scientific">Isoptericola luteus</name>
    <dbReference type="NCBI Taxonomy" id="2879484"/>
    <lineage>
        <taxon>Bacteria</taxon>
        <taxon>Bacillati</taxon>
        <taxon>Actinomycetota</taxon>
        <taxon>Actinomycetes</taxon>
        <taxon>Micrococcales</taxon>
        <taxon>Promicromonosporaceae</taxon>
        <taxon>Isoptericola</taxon>
    </lineage>
</organism>
<evidence type="ECO:0000256" key="7">
    <source>
        <dbReference type="ARBA" id="ARBA00023235"/>
    </source>
</evidence>
<evidence type="ECO:0000256" key="6">
    <source>
        <dbReference type="ARBA" id="ARBA00023136"/>
    </source>
</evidence>